<comment type="catalytic activity">
    <reaction evidence="7">
        <text>L-threonyl-[protein] + ATP = O-phospho-L-threonyl-[protein] + ADP + H(+)</text>
        <dbReference type="Rhea" id="RHEA:46608"/>
        <dbReference type="Rhea" id="RHEA-COMP:11060"/>
        <dbReference type="Rhea" id="RHEA-COMP:11605"/>
        <dbReference type="ChEBI" id="CHEBI:15378"/>
        <dbReference type="ChEBI" id="CHEBI:30013"/>
        <dbReference type="ChEBI" id="CHEBI:30616"/>
        <dbReference type="ChEBI" id="CHEBI:61977"/>
        <dbReference type="ChEBI" id="CHEBI:456216"/>
        <dbReference type="EC" id="2.7.11.1"/>
    </reaction>
</comment>
<keyword evidence="5 11" id="KW-0418">Kinase</keyword>
<dbReference type="GO" id="GO:0005829">
    <property type="term" value="C:cytosol"/>
    <property type="evidence" value="ECO:0007669"/>
    <property type="project" value="TreeGrafter"/>
</dbReference>
<dbReference type="GO" id="GO:0004674">
    <property type="term" value="F:protein serine/threonine kinase activity"/>
    <property type="evidence" value="ECO:0007669"/>
    <property type="project" value="UniProtKB-KW"/>
</dbReference>
<dbReference type="Proteomes" id="UP000269721">
    <property type="component" value="Unassembled WGS sequence"/>
</dbReference>
<dbReference type="Gene3D" id="3.30.200.20">
    <property type="entry name" value="Phosphorylase Kinase, domain 1"/>
    <property type="match status" value="1"/>
</dbReference>
<dbReference type="PANTHER" id="PTHR24054:SF0">
    <property type="entry name" value="CASEIN KINASE II SUBUNIT ALPHA"/>
    <property type="match status" value="1"/>
</dbReference>
<evidence type="ECO:0000259" key="10">
    <source>
        <dbReference type="PROSITE" id="PS50011"/>
    </source>
</evidence>
<keyword evidence="4 9" id="KW-0547">Nucleotide-binding</keyword>
<dbReference type="GO" id="GO:0005634">
    <property type="term" value="C:nucleus"/>
    <property type="evidence" value="ECO:0007669"/>
    <property type="project" value="TreeGrafter"/>
</dbReference>
<dbReference type="SUPFAM" id="SSF56112">
    <property type="entry name" value="Protein kinase-like (PK-like)"/>
    <property type="match status" value="1"/>
</dbReference>
<evidence type="ECO:0000256" key="2">
    <source>
        <dbReference type="ARBA" id="ARBA00022527"/>
    </source>
</evidence>
<protein>
    <recommendedName>
        <fullName evidence="1">non-specific serine/threonine protein kinase</fullName>
        <ecNumber evidence="1">2.7.11.1</ecNumber>
    </recommendedName>
</protein>
<gene>
    <name evidence="11" type="ORF">BDK51DRAFT_25595</name>
</gene>
<dbReference type="FunFam" id="3.30.200.20:FF:000088">
    <property type="entry name" value="Casein kinase II subunit alpha"/>
    <property type="match status" value="1"/>
</dbReference>
<dbReference type="InterPro" id="IPR045216">
    <property type="entry name" value="CK2_alpha"/>
</dbReference>
<dbReference type="AlphaFoldDB" id="A0A4P9VX65"/>
<keyword evidence="12" id="KW-1185">Reference proteome</keyword>
<evidence type="ECO:0000256" key="5">
    <source>
        <dbReference type="ARBA" id="ARBA00022777"/>
    </source>
</evidence>
<proteinExistence type="predicted"/>
<feature type="domain" description="Protein kinase" evidence="10">
    <location>
        <begin position="102"/>
        <end position="234"/>
    </location>
</feature>
<evidence type="ECO:0000256" key="3">
    <source>
        <dbReference type="ARBA" id="ARBA00022679"/>
    </source>
</evidence>
<dbReference type="SMART" id="SM00220">
    <property type="entry name" value="S_TKc"/>
    <property type="match status" value="1"/>
</dbReference>
<accession>A0A4P9VX65</accession>
<organism evidence="11 12">
    <name type="scientific">Blyttiomyces helicus</name>
    <dbReference type="NCBI Taxonomy" id="388810"/>
    <lineage>
        <taxon>Eukaryota</taxon>
        <taxon>Fungi</taxon>
        <taxon>Fungi incertae sedis</taxon>
        <taxon>Chytridiomycota</taxon>
        <taxon>Chytridiomycota incertae sedis</taxon>
        <taxon>Chytridiomycetes</taxon>
        <taxon>Chytridiomycetes incertae sedis</taxon>
        <taxon>Blyttiomyces</taxon>
    </lineage>
</organism>
<dbReference type="InterPro" id="IPR017441">
    <property type="entry name" value="Protein_kinase_ATP_BS"/>
</dbReference>
<keyword evidence="6 9" id="KW-0067">ATP-binding</keyword>
<evidence type="ECO:0000313" key="12">
    <source>
        <dbReference type="Proteomes" id="UP000269721"/>
    </source>
</evidence>
<dbReference type="Pfam" id="PF00069">
    <property type="entry name" value="Pkinase"/>
    <property type="match status" value="1"/>
</dbReference>
<reference evidence="12" key="1">
    <citation type="journal article" date="2018" name="Nat. Microbiol.">
        <title>Leveraging single-cell genomics to expand the fungal tree of life.</title>
        <authorList>
            <person name="Ahrendt S.R."/>
            <person name="Quandt C.A."/>
            <person name="Ciobanu D."/>
            <person name="Clum A."/>
            <person name="Salamov A."/>
            <person name="Andreopoulos B."/>
            <person name="Cheng J.F."/>
            <person name="Woyke T."/>
            <person name="Pelin A."/>
            <person name="Henrissat B."/>
            <person name="Reynolds N.K."/>
            <person name="Benny G.L."/>
            <person name="Smith M.E."/>
            <person name="James T.Y."/>
            <person name="Grigoriev I.V."/>
        </authorList>
    </citation>
    <scope>NUCLEOTIDE SEQUENCE [LARGE SCALE GENOMIC DNA]</scope>
</reference>
<comment type="catalytic activity">
    <reaction evidence="8">
        <text>L-seryl-[protein] + ATP = O-phospho-L-seryl-[protein] + ADP + H(+)</text>
        <dbReference type="Rhea" id="RHEA:17989"/>
        <dbReference type="Rhea" id="RHEA-COMP:9863"/>
        <dbReference type="Rhea" id="RHEA-COMP:11604"/>
        <dbReference type="ChEBI" id="CHEBI:15378"/>
        <dbReference type="ChEBI" id="CHEBI:29999"/>
        <dbReference type="ChEBI" id="CHEBI:30616"/>
        <dbReference type="ChEBI" id="CHEBI:83421"/>
        <dbReference type="ChEBI" id="CHEBI:456216"/>
        <dbReference type="EC" id="2.7.11.1"/>
    </reaction>
</comment>
<evidence type="ECO:0000313" key="11">
    <source>
        <dbReference type="EMBL" id="RKO82870.1"/>
    </source>
</evidence>
<evidence type="ECO:0000256" key="7">
    <source>
        <dbReference type="ARBA" id="ARBA00047899"/>
    </source>
</evidence>
<evidence type="ECO:0000256" key="9">
    <source>
        <dbReference type="PROSITE-ProRule" id="PRU10141"/>
    </source>
</evidence>
<evidence type="ECO:0000256" key="1">
    <source>
        <dbReference type="ARBA" id="ARBA00012513"/>
    </source>
</evidence>
<name>A0A4P9VX65_9FUNG</name>
<evidence type="ECO:0000256" key="8">
    <source>
        <dbReference type="ARBA" id="ARBA00048679"/>
    </source>
</evidence>
<evidence type="ECO:0000256" key="6">
    <source>
        <dbReference type="ARBA" id="ARBA00022840"/>
    </source>
</evidence>
<dbReference type="InterPro" id="IPR000719">
    <property type="entry name" value="Prot_kinase_dom"/>
</dbReference>
<dbReference type="InterPro" id="IPR011009">
    <property type="entry name" value="Kinase-like_dom_sf"/>
</dbReference>
<dbReference type="PANTHER" id="PTHR24054">
    <property type="entry name" value="CASEIN KINASE II SUBUNIT ALPHA"/>
    <property type="match status" value="1"/>
</dbReference>
<evidence type="ECO:0000256" key="4">
    <source>
        <dbReference type="ARBA" id="ARBA00022741"/>
    </source>
</evidence>
<dbReference type="GO" id="GO:0051726">
    <property type="term" value="P:regulation of cell cycle"/>
    <property type="evidence" value="ECO:0007669"/>
    <property type="project" value="TreeGrafter"/>
</dbReference>
<dbReference type="GO" id="GO:0005956">
    <property type="term" value="C:protein kinase CK2 complex"/>
    <property type="evidence" value="ECO:0007669"/>
    <property type="project" value="TreeGrafter"/>
</dbReference>
<keyword evidence="2" id="KW-0723">Serine/threonine-protein kinase</keyword>
<dbReference type="EMBL" id="ML001977">
    <property type="protein sequence ID" value="RKO82870.1"/>
    <property type="molecule type" value="Genomic_DNA"/>
</dbReference>
<dbReference type="PROSITE" id="PS00107">
    <property type="entry name" value="PROTEIN_KINASE_ATP"/>
    <property type="match status" value="1"/>
</dbReference>
<dbReference type="EC" id="2.7.11.1" evidence="1"/>
<keyword evidence="3" id="KW-0808">Transferase</keyword>
<dbReference type="Gene3D" id="1.10.510.10">
    <property type="entry name" value="Transferase(Phosphotransferase) domain 1"/>
    <property type="match status" value="1"/>
</dbReference>
<dbReference type="GO" id="GO:0005524">
    <property type="term" value="F:ATP binding"/>
    <property type="evidence" value="ECO:0007669"/>
    <property type="project" value="UniProtKB-UniRule"/>
</dbReference>
<dbReference type="PROSITE" id="PS50011">
    <property type="entry name" value="PROTEIN_KINASE_DOM"/>
    <property type="match status" value="1"/>
</dbReference>
<sequence length="234" mass="26595">MTHSPANPWSDFVDKAVTTFPWFSRPHSLPSLPPPRPPRVAPAPTFKVAAAAAAPHRTPPPPPRPYHQTQIARAYPRACEDRPKDYADWEGSNVVMMDGSRYILGPVLGRGKYSTVHDAGTVDGRPVVVKALKAFKSKKFKREILVLERLRGGPNIIEFYGAFINEVIENENWKELYPTLSLKDIRHYSLELLRAVDFAHSKGIMHRDIKPHNIAIDHSRREVGELEKEKRERL</sequence>
<feature type="binding site" evidence="9">
    <location>
        <position position="130"/>
    </location>
    <ligand>
        <name>ATP</name>
        <dbReference type="ChEBI" id="CHEBI:30616"/>
    </ligand>
</feature>